<proteinExistence type="predicted"/>
<dbReference type="AlphaFoldDB" id="A0A562XI71"/>
<feature type="transmembrane region" description="Helical" evidence="1">
    <location>
        <begin position="61"/>
        <end position="84"/>
    </location>
</feature>
<gene>
    <name evidence="2" type="ORF">YZ82_02245</name>
</gene>
<organism evidence="2 3">
    <name type="scientific">Campylobacter hyointestinalis</name>
    <dbReference type="NCBI Taxonomy" id="198"/>
    <lineage>
        <taxon>Bacteria</taxon>
        <taxon>Pseudomonadati</taxon>
        <taxon>Campylobacterota</taxon>
        <taxon>Epsilonproteobacteria</taxon>
        <taxon>Campylobacterales</taxon>
        <taxon>Campylobacteraceae</taxon>
        <taxon>Campylobacter</taxon>
    </lineage>
</organism>
<name>A0A562XI71_CAMHY</name>
<keyword evidence="1" id="KW-0812">Transmembrane</keyword>
<keyword evidence="1" id="KW-0472">Membrane</keyword>
<evidence type="ECO:0000313" key="2">
    <source>
        <dbReference type="EMBL" id="TWO21829.1"/>
    </source>
</evidence>
<accession>A0A562XI71</accession>
<dbReference type="Proteomes" id="UP000321812">
    <property type="component" value="Unassembled WGS sequence"/>
</dbReference>
<reference evidence="2 3" key="1">
    <citation type="submission" date="2019-07" db="EMBL/GenBank/DDBJ databases">
        <title>Rapid identification of Enteric Bacteria from Whole Genome Sequences (WGS) using Average Nucleotide Identity (ANI).</title>
        <authorList>
            <person name="Lane C."/>
        </authorList>
    </citation>
    <scope>NUCLEOTIDE SEQUENCE [LARGE SCALE GENOMIC DNA]</scope>
    <source>
        <strain evidence="2 3">D2411</strain>
    </source>
</reference>
<sequence length="138" mass="15446">MQNLNLKINKIYINLNLIKNIILNGSSTFSSVFMIVANAVLLEISTENSVAILSVLMSVEFFASSFIMGMCGGILPLFSYYFAAKNMRTFKGLLKITFLSAALMIFGLVFLCEYFLEKIANKVLNLSINLHILIIILF</sequence>
<evidence type="ECO:0000313" key="3">
    <source>
        <dbReference type="Proteomes" id="UP000321812"/>
    </source>
</evidence>
<keyword evidence="1" id="KW-1133">Transmembrane helix</keyword>
<comment type="caution">
    <text evidence="2">The sequence shown here is derived from an EMBL/GenBank/DDBJ whole genome shotgun (WGS) entry which is preliminary data.</text>
</comment>
<feature type="transmembrane region" description="Helical" evidence="1">
    <location>
        <begin position="96"/>
        <end position="116"/>
    </location>
</feature>
<dbReference type="EMBL" id="VOAP01000009">
    <property type="protein sequence ID" value="TWO21829.1"/>
    <property type="molecule type" value="Genomic_DNA"/>
</dbReference>
<protein>
    <submittedName>
        <fullName evidence="2">Uncharacterized protein</fullName>
    </submittedName>
</protein>
<dbReference type="RefSeq" id="WP_147496961.1">
    <property type="nucleotide sequence ID" value="NZ_VOAP01000009.1"/>
</dbReference>
<feature type="transmembrane region" description="Helical" evidence="1">
    <location>
        <begin position="21"/>
        <end position="41"/>
    </location>
</feature>
<evidence type="ECO:0000256" key="1">
    <source>
        <dbReference type="SAM" id="Phobius"/>
    </source>
</evidence>